<evidence type="ECO:0000313" key="15">
    <source>
        <dbReference type="Proteomes" id="UP000230052"/>
    </source>
</evidence>
<sequence>MKKGVFITFEGPEGSGKSTHARLLFEFLKKRGLDCIFTREPGGTLIGDRIREILLERKNVCMNSACELFLFEASRAQIVDEVIMPALEKGRIVVCDRFYDATVAYQGFGAGFDIDLIKSLNAFATMSLKPDLTILLDIGPEAGLKRSLCKGKHDRMESKSLDFHRKVRHGYLKLAKDEPKRIKVFKSHKTINEIQNDIRKTVLGCLSKI</sequence>
<evidence type="ECO:0000256" key="7">
    <source>
        <dbReference type="ARBA" id="ARBA00022777"/>
    </source>
</evidence>
<dbReference type="InterPro" id="IPR018094">
    <property type="entry name" value="Thymidylate_kinase"/>
</dbReference>
<keyword evidence="7 12" id="KW-0418">Kinase</keyword>
<protein>
    <recommendedName>
        <fullName evidence="3 12">Thymidylate kinase</fullName>
        <ecNumber evidence="2 12">2.7.4.9</ecNumber>
    </recommendedName>
    <alternativeName>
        <fullName evidence="9 12">dTMP kinase</fullName>
    </alternativeName>
</protein>
<accession>A0A2J0KWH6</accession>
<comment type="caution">
    <text evidence="14">The sequence shown here is derived from an EMBL/GenBank/DDBJ whole genome shotgun (WGS) entry which is preliminary data.</text>
</comment>
<comment type="catalytic activity">
    <reaction evidence="10 12">
        <text>dTMP + ATP = dTDP + ADP</text>
        <dbReference type="Rhea" id="RHEA:13517"/>
        <dbReference type="ChEBI" id="CHEBI:30616"/>
        <dbReference type="ChEBI" id="CHEBI:58369"/>
        <dbReference type="ChEBI" id="CHEBI:63528"/>
        <dbReference type="ChEBI" id="CHEBI:456216"/>
        <dbReference type="EC" id="2.7.4.9"/>
    </reaction>
</comment>
<dbReference type="NCBIfam" id="TIGR00041">
    <property type="entry name" value="DTMP_kinase"/>
    <property type="match status" value="1"/>
</dbReference>
<dbReference type="SUPFAM" id="SSF52540">
    <property type="entry name" value="P-loop containing nucleoside triphosphate hydrolases"/>
    <property type="match status" value="1"/>
</dbReference>
<evidence type="ECO:0000256" key="1">
    <source>
        <dbReference type="ARBA" id="ARBA00009776"/>
    </source>
</evidence>
<evidence type="ECO:0000256" key="5">
    <source>
        <dbReference type="ARBA" id="ARBA00022727"/>
    </source>
</evidence>
<evidence type="ECO:0000256" key="11">
    <source>
        <dbReference type="ARBA" id="ARBA00057735"/>
    </source>
</evidence>
<dbReference type="CDD" id="cd01672">
    <property type="entry name" value="TMPK"/>
    <property type="match status" value="1"/>
</dbReference>
<organism evidence="14 15">
    <name type="scientific">Candidatus Aquitaenariimonas noxiae</name>
    <dbReference type="NCBI Taxonomy" id="1974741"/>
    <lineage>
        <taxon>Bacteria</taxon>
        <taxon>Pseudomonadati</taxon>
        <taxon>Candidatus Omnitrophota</taxon>
        <taxon>Candidatus Aquitaenariimonas</taxon>
    </lineage>
</organism>
<proteinExistence type="inferred from homology"/>
<dbReference type="Gene3D" id="3.40.50.300">
    <property type="entry name" value="P-loop containing nucleotide triphosphate hydrolases"/>
    <property type="match status" value="1"/>
</dbReference>
<keyword evidence="8 12" id="KW-0067">ATP-binding</keyword>
<gene>
    <name evidence="12" type="primary">tmk</name>
    <name evidence="14" type="ORF">COS99_01865</name>
</gene>
<evidence type="ECO:0000256" key="12">
    <source>
        <dbReference type="HAMAP-Rule" id="MF_00165"/>
    </source>
</evidence>
<dbReference type="EMBL" id="PEWV01000018">
    <property type="protein sequence ID" value="PIU42139.1"/>
    <property type="molecule type" value="Genomic_DNA"/>
</dbReference>
<evidence type="ECO:0000256" key="9">
    <source>
        <dbReference type="ARBA" id="ARBA00029962"/>
    </source>
</evidence>
<dbReference type="Pfam" id="PF02223">
    <property type="entry name" value="Thymidylate_kin"/>
    <property type="match status" value="1"/>
</dbReference>
<dbReference type="EC" id="2.7.4.9" evidence="2 12"/>
<evidence type="ECO:0000256" key="8">
    <source>
        <dbReference type="ARBA" id="ARBA00022840"/>
    </source>
</evidence>
<dbReference type="GO" id="GO:0006233">
    <property type="term" value="P:dTDP biosynthetic process"/>
    <property type="evidence" value="ECO:0007669"/>
    <property type="project" value="InterPro"/>
</dbReference>
<dbReference type="AlphaFoldDB" id="A0A2J0KWH6"/>
<evidence type="ECO:0000256" key="10">
    <source>
        <dbReference type="ARBA" id="ARBA00048743"/>
    </source>
</evidence>
<keyword evidence="6 12" id="KW-0547">Nucleotide-binding</keyword>
<comment type="function">
    <text evidence="11 12">Phosphorylation of dTMP to form dTDP in both de novo and salvage pathways of dTTP synthesis.</text>
</comment>
<dbReference type="GO" id="GO:0004798">
    <property type="term" value="F:dTMP kinase activity"/>
    <property type="evidence" value="ECO:0007669"/>
    <property type="project" value="UniProtKB-UniRule"/>
</dbReference>
<feature type="binding site" evidence="12">
    <location>
        <begin position="11"/>
        <end position="18"/>
    </location>
    <ligand>
        <name>ATP</name>
        <dbReference type="ChEBI" id="CHEBI:30616"/>
    </ligand>
</feature>
<dbReference type="GO" id="GO:0006235">
    <property type="term" value="P:dTTP biosynthetic process"/>
    <property type="evidence" value="ECO:0007669"/>
    <property type="project" value="UniProtKB-UniRule"/>
</dbReference>
<dbReference type="GO" id="GO:0005829">
    <property type="term" value="C:cytosol"/>
    <property type="evidence" value="ECO:0007669"/>
    <property type="project" value="TreeGrafter"/>
</dbReference>
<dbReference type="GO" id="GO:0005524">
    <property type="term" value="F:ATP binding"/>
    <property type="evidence" value="ECO:0007669"/>
    <property type="project" value="UniProtKB-UniRule"/>
</dbReference>
<comment type="similarity">
    <text evidence="1 12">Belongs to the thymidylate kinase family.</text>
</comment>
<evidence type="ECO:0000256" key="2">
    <source>
        <dbReference type="ARBA" id="ARBA00012980"/>
    </source>
</evidence>
<dbReference type="InterPro" id="IPR027417">
    <property type="entry name" value="P-loop_NTPase"/>
</dbReference>
<evidence type="ECO:0000256" key="6">
    <source>
        <dbReference type="ARBA" id="ARBA00022741"/>
    </source>
</evidence>
<evidence type="ECO:0000256" key="4">
    <source>
        <dbReference type="ARBA" id="ARBA00022679"/>
    </source>
</evidence>
<dbReference type="GO" id="GO:0006227">
    <property type="term" value="P:dUDP biosynthetic process"/>
    <property type="evidence" value="ECO:0007669"/>
    <property type="project" value="TreeGrafter"/>
</dbReference>
<feature type="domain" description="Thymidylate kinase-like" evidence="13">
    <location>
        <begin position="9"/>
        <end position="198"/>
    </location>
</feature>
<keyword evidence="4 12" id="KW-0808">Transferase</keyword>
<evidence type="ECO:0000256" key="3">
    <source>
        <dbReference type="ARBA" id="ARBA00017144"/>
    </source>
</evidence>
<dbReference type="Proteomes" id="UP000230052">
    <property type="component" value="Unassembled WGS sequence"/>
</dbReference>
<dbReference type="HAMAP" id="MF_00165">
    <property type="entry name" value="Thymidylate_kinase"/>
    <property type="match status" value="1"/>
</dbReference>
<evidence type="ECO:0000259" key="13">
    <source>
        <dbReference type="Pfam" id="PF02223"/>
    </source>
</evidence>
<name>A0A2J0KWH6_9BACT</name>
<reference evidence="14 15" key="1">
    <citation type="submission" date="2017-09" db="EMBL/GenBank/DDBJ databases">
        <title>Depth-based differentiation of microbial function through sediment-hosted aquifers and enrichment of novel symbionts in the deep terrestrial subsurface.</title>
        <authorList>
            <person name="Probst A.J."/>
            <person name="Ladd B."/>
            <person name="Jarett J.K."/>
            <person name="Geller-Mcgrath D.E."/>
            <person name="Sieber C.M."/>
            <person name="Emerson J.B."/>
            <person name="Anantharaman K."/>
            <person name="Thomas B.C."/>
            <person name="Malmstrom R."/>
            <person name="Stieglmeier M."/>
            <person name="Klingl A."/>
            <person name="Woyke T."/>
            <person name="Ryan C.M."/>
            <person name="Banfield J.F."/>
        </authorList>
    </citation>
    <scope>NUCLEOTIDE SEQUENCE [LARGE SCALE GENOMIC DNA]</scope>
    <source>
        <strain evidence="14">CG07_land_8_20_14_0_80_42_15</strain>
    </source>
</reference>
<dbReference type="PANTHER" id="PTHR10344">
    <property type="entry name" value="THYMIDYLATE KINASE"/>
    <property type="match status" value="1"/>
</dbReference>
<dbReference type="FunFam" id="3.40.50.300:FF:000225">
    <property type="entry name" value="Thymidylate kinase"/>
    <property type="match status" value="1"/>
</dbReference>
<dbReference type="InterPro" id="IPR039430">
    <property type="entry name" value="Thymidylate_kin-like_dom"/>
</dbReference>
<keyword evidence="5 12" id="KW-0545">Nucleotide biosynthesis</keyword>
<dbReference type="PANTHER" id="PTHR10344:SF4">
    <property type="entry name" value="UMP-CMP KINASE 2, MITOCHONDRIAL"/>
    <property type="match status" value="1"/>
</dbReference>
<evidence type="ECO:0000313" key="14">
    <source>
        <dbReference type="EMBL" id="PIU42139.1"/>
    </source>
</evidence>